<evidence type="ECO:0000313" key="1">
    <source>
        <dbReference type="Proteomes" id="UP000515154"/>
    </source>
</evidence>
<evidence type="ECO:0000313" key="2">
    <source>
        <dbReference type="RefSeq" id="XP_029636927.2"/>
    </source>
</evidence>
<organism evidence="1 2">
    <name type="scientific">Octopus sinensis</name>
    <name type="common">East Asian common octopus</name>
    <dbReference type="NCBI Taxonomy" id="2607531"/>
    <lineage>
        <taxon>Eukaryota</taxon>
        <taxon>Metazoa</taxon>
        <taxon>Spiralia</taxon>
        <taxon>Lophotrochozoa</taxon>
        <taxon>Mollusca</taxon>
        <taxon>Cephalopoda</taxon>
        <taxon>Coleoidea</taxon>
        <taxon>Octopodiformes</taxon>
        <taxon>Octopoda</taxon>
        <taxon>Incirrata</taxon>
        <taxon>Octopodidae</taxon>
        <taxon>Octopus</taxon>
    </lineage>
</organism>
<sequence>IFSKFFSVRYGRWYTPPRTAQEAEKHQYQRKNSICRTKYYHGFLWRRPNDLLSQPIYDNNGLIVGLQSAIKGRLEGFDSNNNTIRIPSPKTMPPFMVGETIKKDVKLYTLTAYFKHPRLICNPGAQDAKEYKGLYIQMGNDPEKEYMEIPLKLENLPKKWKKAECVAKMGTHYFMNLSKKLNCEELYPVFLTYTDGKLGAFGWMFQGKPPKNNKYDLNWYYLPPNLYAFTGLQKDYLPACMLNKNFQINGIHIWLRPPSEQLCKKRPIHTPQPCSKTTTTIVQIKIYPRTYYTGTANPPRAPCLTLIFILIISIGLL</sequence>
<protein>
    <submittedName>
        <fullName evidence="2">Uncharacterized protein LOC115212229</fullName>
    </submittedName>
</protein>
<dbReference type="RefSeq" id="XP_029636927.2">
    <property type="nucleotide sequence ID" value="XM_029781067.2"/>
</dbReference>
<dbReference type="Proteomes" id="UP000515154">
    <property type="component" value="Linkage group LG5"/>
</dbReference>
<reference evidence="2" key="1">
    <citation type="submission" date="2025-08" db="UniProtKB">
        <authorList>
            <consortium name="RefSeq"/>
        </authorList>
    </citation>
    <scope>IDENTIFICATION</scope>
</reference>
<gene>
    <name evidence="2" type="primary">LOC115212229</name>
</gene>
<dbReference type="AlphaFoldDB" id="A0A6P7SEZ4"/>
<proteinExistence type="predicted"/>
<feature type="non-terminal residue" evidence="2">
    <location>
        <position position="1"/>
    </location>
</feature>
<accession>A0A6P7SEZ4</accession>
<name>A0A6P7SEZ4_9MOLL</name>
<keyword evidence="1" id="KW-1185">Reference proteome</keyword>
<dbReference type="KEGG" id="osn:115212229"/>